<keyword evidence="2" id="KW-1185">Reference proteome</keyword>
<evidence type="ECO:0000313" key="1">
    <source>
        <dbReference type="EMBL" id="GGO03643.1"/>
    </source>
</evidence>
<gene>
    <name evidence="1" type="ORF">GCM10009030_39530</name>
</gene>
<accession>A0A830GT08</accession>
<organism evidence="1 2">
    <name type="scientific">Haloarcula pellucida</name>
    <dbReference type="NCBI Taxonomy" id="1427151"/>
    <lineage>
        <taxon>Archaea</taxon>
        <taxon>Methanobacteriati</taxon>
        <taxon>Methanobacteriota</taxon>
        <taxon>Stenosarchaea group</taxon>
        <taxon>Halobacteria</taxon>
        <taxon>Halobacteriales</taxon>
        <taxon>Haloarculaceae</taxon>
        <taxon>Haloarcula</taxon>
    </lineage>
</organism>
<dbReference type="RefSeq" id="WP_220639475.1">
    <property type="nucleotide sequence ID" value="NZ_BMOU01000008.1"/>
</dbReference>
<sequence>MATDGADPRAPHWFDFAKVNDLPNEWRFDVLNWDDDPDEDVVDRGEAEITDGEHRIVIVTWLVERDRTHDRYYSVAYETINQDGEPEPLAFYLGSTSSIARNNAGHARDCLEADDGEPHVLVRHHDHGDGERETFEFPNEYLAEEAADLQVRLKLDHDDRDYLVNVFPKDEWEQRIETERELGAASGGGRDV</sequence>
<evidence type="ECO:0000313" key="2">
    <source>
        <dbReference type="Proteomes" id="UP000605784"/>
    </source>
</evidence>
<name>A0A830GT08_9EURY</name>
<protein>
    <submittedName>
        <fullName evidence="1">Uncharacterized protein</fullName>
    </submittedName>
</protein>
<comment type="caution">
    <text evidence="1">The sequence shown here is derived from an EMBL/GenBank/DDBJ whole genome shotgun (WGS) entry which is preliminary data.</text>
</comment>
<dbReference type="EMBL" id="BMOU01000008">
    <property type="protein sequence ID" value="GGO03643.1"/>
    <property type="molecule type" value="Genomic_DNA"/>
</dbReference>
<dbReference type="AlphaFoldDB" id="A0A830GT08"/>
<reference evidence="1" key="2">
    <citation type="submission" date="2020-09" db="EMBL/GenBank/DDBJ databases">
        <authorList>
            <person name="Sun Q."/>
            <person name="Ohkuma M."/>
        </authorList>
    </citation>
    <scope>NUCLEOTIDE SEQUENCE</scope>
    <source>
        <strain evidence="1">JCM 17820</strain>
    </source>
</reference>
<dbReference type="Proteomes" id="UP000605784">
    <property type="component" value="Unassembled WGS sequence"/>
</dbReference>
<proteinExistence type="predicted"/>
<reference evidence="1" key="1">
    <citation type="journal article" date="2014" name="Int. J. Syst. Evol. Microbiol.">
        <title>Complete genome sequence of Corynebacterium casei LMG S-19264T (=DSM 44701T), isolated from a smear-ripened cheese.</title>
        <authorList>
            <consortium name="US DOE Joint Genome Institute (JGI-PGF)"/>
            <person name="Walter F."/>
            <person name="Albersmeier A."/>
            <person name="Kalinowski J."/>
            <person name="Ruckert C."/>
        </authorList>
    </citation>
    <scope>NUCLEOTIDE SEQUENCE</scope>
    <source>
        <strain evidence="1">JCM 17820</strain>
    </source>
</reference>